<reference evidence="17" key="1">
    <citation type="journal article" date="2020" name="PeerJ">
        <title>Six complete mitochondrial genomes of mayflies from three genera of Ephemerellidae (Insecta: Ephemeroptera) with inversion and translocation of trnI rearrangement and their phylogenetic relationships.</title>
        <authorList>
            <person name="Xu X.D."/>
            <person name="Jia Y.Y."/>
            <person name="Cao S.S."/>
            <person name="Zhang Z.Y."/>
            <person name="Storey K.B."/>
            <person name="Yu D.N."/>
            <person name="Zhang J.Y."/>
        </authorList>
    </citation>
    <scope>NUCLEOTIDE SEQUENCE</scope>
</reference>
<evidence type="ECO:0000256" key="7">
    <source>
        <dbReference type="ARBA" id="ARBA00022692"/>
    </source>
</evidence>
<evidence type="ECO:0000256" key="4">
    <source>
        <dbReference type="ARBA" id="ARBA00021095"/>
    </source>
</evidence>
<feature type="transmembrane region" description="Helical" evidence="16">
    <location>
        <begin position="47"/>
        <end position="68"/>
    </location>
</feature>
<reference evidence="17" key="2">
    <citation type="submission" date="2020-04" db="EMBL/GenBank/DDBJ databases">
        <authorList>
            <person name="Xu X."/>
        </authorList>
    </citation>
    <scope>NUCLEOTIDE SEQUENCE</scope>
</reference>
<keyword evidence="13 16" id="KW-0472">Membrane</keyword>
<evidence type="ECO:0000256" key="2">
    <source>
        <dbReference type="ARBA" id="ARBA00005698"/>
    </source>
</evidence>
<keyword evidence="12 17" id="KW-0496">Mitochondrion</keyword>
<dbReference type="CTD" id="4541"/>
<keyword evidence="8" id="KW-1278">Translocase</keyword>
<gene>
    <name evidence="17" type="primary">ND6</name>
</gene>
<dbReference type="EC" id="7.1.1.2" evidence="3"/>
<keyword evidence="5" id="KW-0813">Transport</keyword>
<evidence type="ECO:0000256" key="8">
    <source>
        <dbReference type="ARBA" id="ARBA00022967"/>
    </source>
</evidence>
<feature type="transmembrane region" description="Helical" evidence="16">
    <location>
        <begin position="80"/>
        <end position="105"/>
    </location>
</feature>
<accession>A0A7D6FGJ0</accession>
<comment type="catalytic activity">
    <reaction evidence="15">
        <text>a ubiquinone + NADH + 5 H(+)(in) = a ubiquinol + NAD(+) + 4 H(+)(out)</text>
        <dbReference type="Rhea" id="RHEA:29091"/>
        <dbReference type="Rhea" id="RHEA-COMP:9565"/>
        <dbReference type="Rhea" id="RHEA-COMP:9566"/>
        <dbReference type="ChEBI" id="CHEBI:15378"/>
        <dbReference type="ChEBI" id="CHEBI:16389"/>
        <dbReference type="ChEBI" id="CHEBI:17976"/>
        <dbReference type="ChEBI" id="CHEBI:57540"/>
        <dbReference type="ChEBI" id="CHEBI:57945"/>
        <dbReference type="EC" id="7.1.1.2"/>
    </reaction>
</comment>
<name>A0A7D6FGJ0_9INSE</name>
<keyword evidence="11" id="KW-0520">NAD</keyword>
<evidence type="ECO:0000256" key="11">
    <source>
        <dbReference type="ARBA" id="ARBA00023027"/>
    </source>
</evidence>
<evidence type="ECO:0000256" key="16">
    <source>
        <dbReference type="SAM" id="Phobius"/>
    </source>
</evidence>
<comment type="similarity">
    <text evidence="2">Belongs to the complex I subunit 6 family.</text>
</comment>
<evidence type="ECO:0000256" key="5">
    <source>
        <dbReference type="ARBA" id="ARBA00022448"/>
    </source>
</evidence>
<dbReference type="PANTHER" id="PTHR11435">
    <property type="entry name" value="NADH UBIQUINONE OXIDOREDUCTASE SUBUNIT ND6"/>
    <property type="match status" value="1"/>
</dbReference>
<keyword evidence="7 16" id="KW-0812">Transmembrane</keyword>
<evidence type="ECO:0000256" key="9">
    <source>
        <dbReference type="ARBA" id="ARBA00022982"/>
    </source>
</evidence>
<dbReference type="GeneID" id="58901361"/>
<keyword evidence="6" id="KW-0679">Respiratory chain</keyword>
<keyword evidence="9" id="KW-0249">Electron transport</keyword>
<evidence type="ECO:0000256" key="12">
    <source>
        <dbReference type="ARBA" id="ARBA00023128"/>
    </source>
</evidence>
<protein>
    <recommendedName>
        <fullName evidence="4">NADH-ubiquinone oxidoreductase chain 6</fullName>
        <ecNumber evidence="3">7.1.1.2</ecNumber>
    </recommendedName>
    <alternativeName>
        <fullName evidence="14">NADH dehydrogenase subunit 6</fullName>
    </alternativeName>
</protein>
<evidence type="ECO:0000313" key="17">
    <source>
        <dbReference type="EMBL" id="QLP89005.1"/>
    </source>
</evidence>
<sequence>MMSSFLLMTTLLMGFILLFMNHPLAMGLVLLVQTCLIALLSGTLSSSFWFSYILFLVFLGGMLVLFIYMTSLASNEMFSISSPILATAPGLIFLFLVYSCGNILFDYLNPTYTTALNLTPETPNLSSLFMKLYNIFSAHLTILLACYLFLTLIVVVNMTNITQGPLRSHNP</sequence>
<evidence type="ECO:0000256" key="6">
    <source>
        <dbReference type="ARBA" id="ARBA00022660"/>
    </source>
</evidence>
<comment type="subcellular location">
    <subcellularLocation>
        <location evidence="1">Mitochondrion membrane</location>
        <topology evidence="1">Multi-pass membrane protein</topology>
    </subcellularLocation>
</comment>
<evidence type="ECO:0000256" key="15">
    <source>
        <dbReference type="ARBA" id="ARBA00049551"/>
    </source>
</evidence>
<dbReference type="AlphaFoldDB" id="A0A7D6FGJ0"/>
<evidence type="ECO:0000256" key="3">
    <source>
        <dbReference type="ARBA" id="ARBA00012944"/>
    </source>
</evidence>
<dbReference type="InterPro" id="IPR050269">
    <property type="entry name" value="ComplexI_Subunit6"/>
</dbReference>
<evidence type="ECO:0000256" key="14">
    <source>
        <dbReference type="ARBA" id="ARBA00031019"/>
    </source>
</evidence>
<dbReference type="EMBL" id="MT274130">
    <property type="protein sequence ID" value="QLP89005.1"/>
    <property type="molecule type" value="Genomic_DNA"/>
</dbReference>
<evidence type="ECO:0000256" key="1">
    <source>
        <dbReference type="ARBA" id="ARBA00004225"/>
    </source>
</evidence>
<dbReference type="RefSeq" id="YP_009918103.1">
    <property type="nucleotide sequence ID" value="NC_050282.1"/>
</dbReference>
<dbReference type="GO" id="GO:0008137">
    <property type="term" value="F:NADH dehydrogenase (ubiquinone) activity"/>
    <property type="evidence" value="ECO:0007669"/>
    <property type="project" value="UniProtKB-EC"/>
</dbReference>
<dbReference type="GO" id="GO:0031966">
    <property type="term" value="C:mitochondrial membrane"/>
    <property type="evidence" value="ECO:0007669"/>
    <property type="project" value="UniProtKB-SubCell"/>
</dbReference>
<proteinExistence type="inferred from homology"/>
<geneLocation type="mitochondrion" evidence="17"/>
<organism evidence="17">
    <name type="scientific">Serratella zapekinae</name>
    <dbReference type="NCBI Taxonomy" id="2748051"/>
    <lineage>
        <taxon>Eukaryota</taxon>
        <taxon>Metazoa</taxon>
        <taxon>Ecdysozoa</taxon>
        <taxon>Arthropoda</taxon>
        <taxon>Hexapoda</taxon>
        <taxon>Insecta</taxon>
        <taxon>Pterygota</taxon>
        <taxon>Palaeoptera</taxon>
        <taxon>Ephemeroptera</taxon>
        <taxon>Pannota</taxon>
        <taxon>Ephemerellidae</taxon>
        <taxon>Serratella</taxon>
    </lineage>
</organism>
<feature type="transmembrane region" description="Helical" evidence="16">
    <location>
        <begin position="135"/>
        <end position="158"/>
    </location>
</feature>
<keyword evidence="10 16" id="KW-1133">Transmembrane helix</keyword>
<dbReference type="PANTHER" id="PTHR11435:SF1">
    <property type="entry name" value="NADH-UBIQUINONE OXIDOREDUCTASE CHAIN 6"/>
    <property type="match status" value="1"/>
</dbReference>
<evidence type="ECO:0000256" key="10">
    <source>
        <dbReference type="ARBA" id="ARBA00022989"/>
    </source>
</evidence>
<evidence type="ECO:0000256" key="13">
    <source>
        <dbReference type="ARBA" id="ARBA00023136"/>
    </source>
</evidence>